<sequence>MLIGLISDTHVPDRIKEIPKKVLEAFDGVDLIIHSGDLTSIKVIEDLEKIAPVIAIQGNMDRLNGIDLEKYKVIEAEGLKIGVAHGEVYPRGDSQQLVYLAKQLNADIFVSGHSHQPKIEQKDGVLLLNPGSPTVPVLADRTVMILEIRNKDVDVEVIKIGSPVCSALDLEKFRRN</sequence>
<accession>A0A162FMT6</accession>
<comment type="cofactor">
    <cofactor evidence="1">
        <name>a divalent metal cation</name>
        <dbReference type="ChEBI" id="CHEBI:60240"/>
    </cofactor>
</comment>
<protein>
    <recommendedName>
        <fullName evidence="1">Phosphoesterase</fullName>
        <ecNumber evidence="1">3.1.4.-</ecNumber>
    </recommendedName>
</protein>
<dbReference type="CDD" id="cd00841">
    <property type="entry name" value="MPP_YfcE"/>
    <property type="match status" value="1"/>
</dbReference>
<keyword evidence="1" id="KW-0479">Metal-binding</keyword>
<evidence type="ECO:0000256" key="1">
    <source>
        <dbReference type="RuleBase" id="RU362039"/>
    </source>
</evidence>
<dbReference type="EC" id="3.1.4.-" evidence="1"/>
<evidence type="ECO:0000313" key="3">
    <source>
        <dbReference type="EMBL" id="KZX12380.1"/>
    </source>
</evidence>
<dbReference type="OrthoDB" id="19174at2157"/>
<reference evidence="4" key="1">
    <citation type="journal article" date="2016" name="Genome Announc.">
        <title>Draft Genome Sequences of Methanobrevibacter curvatus DSM11111, Methanobrevibacter cuticularis DSM11139, Methanobrevibacter filiformis DSM11501, and Methanobrevibacter oralis DSM7256.</title>
        <authorList>
            <person name="Poehlein A."/>
            <person name="Seedorf H."/>
        </authorList>
    </citation>
    <scope>NUCLEOTIDE SEQUENCE [LARGE SCALE GENOMIC DNA]</scope>
    <source>
        <strain evidence="4">DSM 7256 / JCM 30027 / ZR</strain>
    </source>
</reference>
<keyword evidence="4" id="KW-1185">Reference proteome</keyword>
<dbReference type="InterPro" id="IPR024654">
    <property type="entry name" value="Calcineurin-like_PHP_lpxH"/>
</dbReference>
<dbReference type="Proteomes" id="UP000077428">
    <property type="component" value="Unassembled WGS sequence"/>
</dbReference>
<dbReference type="Gene3D" id="3.60.21.10">
    <property type="match status" value="1"/>
</dbReference>
<proteinExistence type="inferred from homology"/>
<evidence type="ECO:0000313" key="4">
    <source>
        <dbReference type="Proteomes" id="UP000077428"/>
    </source>
</evidence>
<dbReference type="EMBL" id="LWMU01000070">
    <property type="protein sequence ID" value="KZX12380.1"/>
    <property type="molecule type" value="Genomic_DNA"/>
</dbReference>
<dbReference type="GO" id="GO:0016787">
    <property type="term" value="F:hydrolase activity"/>
    <property type="evidence" value="ECO:0007669"/>
    <property type="project" value="UniProtKB-UniRule"/>
</dbReference>
<comment type="similarity">
    <text evidence="1">Belongs to the metallophosphoesterase superfamily. YfcE family.</text>
</comment>
<feature type="domain" description="Calcineurin-like phosphoesterase" evidence="2">
    <location>
        <begin position="1"/>
        <end position="150"/>
    </location>
</feature>
<organism evidence="3 4">
    <name type="scientific">Methanobrevibacter oralis</name>
    <dbReference type="NCBI Taxonomy" id="66851"/>
    <lineage>
        <taxon>Archaea</taxon>
        <taxon>Methanobacteriati</taxon>
        <taxon>Methanobacteriota</taxon>
        <taxon>Methanomada group</taxon>
        <taxon>Methanobacteria</taxon>
        <taxon>Methanobacteriales</taxon>
        <taxon>Methanobacteriaceae</taxon>
        <taxon>Methanobrevibacter</taxon>
    </lineage>
</organism>
<dbReference type="SUPFAM" id="SSF56300">
    <property type="entry name" value="Metallo-dependent phosphatases"/>
    <property type="match status" value="1"/>
</dbReference>
<comment type="caution">
    <text evidence="3">The sequence shown here is derived from an EMBL/GenBank/DDBJ whole genome shotgun (WGS) entry which is preliminary data.</text>
</comment>
<dbReference type="STRING" id="66851.MBORA_11340"/>
<dbReference type="NCBIfam" id="TIGR00040">
    <property type="entry name" value="yfcE"/>
    <property type="match status" value="1"/>
</dbReference>
<dbReference type="GO" id="GO:0046872">
    <property type="term" value="F:metal ion binding"/>
    <property type="evidence" value="ECO:0007669"/>
    <property type="project" value="UniProtKB-KW"/>
</dbReference>
<dbReference type="InterPro" id="IPR041802">
    <property type="entry name" value="MPP_YfcE"/>
</dbReference>
<dbReference type="PATRIC" id="fig|66851.6.peg.1236"/>
<dbReference type="Pfam" id="PF12850">
    <property type="entry name" value="Metallophos_2"/>
    <property type="match status" value="1"/>
</dbReference>
<gene>
    <name evidence="3" type="ORF">MBORA_11340</name>
</gene>
<dbReference type="RefSeq" id="WP_042694110.1">
    <property type="nucleotide sequence ID" value="NZ_CABMAB010000034.1"/>
</dbReference>
<dbReference type="InterPro" id="IPR029052">
    <property type="entry name" value="Metallo-depent_PP-like"/>
</dbReference>
<name>A0A162FMT6_METOA</name>
<evidence type="ECO:0000259" key="2">
    <source>
        <dbReference type="Pfam" id="PF12850"/>
    </source>
</evidence>
<dbReference type="PANTHER" id="PTHR11124">
    <property type="entry name" value="VACUOLAR SORTING PROTEIN VPS29"/>
    <property type="match status" value="1"/>
</dbReference>
<dbReference type="InterPro" id="IPR000979">
    <property type="entry name" value="Phosphodiesterase_MJ0936/Vps29"/>
</dbReference>
<dbReference type="AlphaFoldDB" id="A0A162FMT6"/>